<accession>A0AA38J255</accession>
<keyword evidence="4 6" id="KW-1133">Transmembrane helix</keyword>
<dbReference type="Pfam" id="PF08395">
    <property type="entry name" value="7tm_7"/>
    <property type="match status" value="1"/>
</dbReference>
<comment type="similarity">
    <text evidence="6">Belongs to the insect chemoreceptor superfamily. Gustatory receptor (GR) family.</text>
</comment>
<feature type="transmembrane region" description="Helical" evidence="6">
    <location>
        <begin position="146"/>
        <end position="172"/>
    </location>
</feature>
<feature type="transmembrane region" description="Helical" evidence="6">
    <location>
        <begin position="298"/>
        <end position="320"/>
    </location>
</feature>
<keyword evidence="2 6" id="KW-1003">Cell membrane</keyword>
<dbReference type="InterPro" id="IPR013604">
    <property type="entry name" value="7TM_chemorcpt"/>
</dbReference>
<organism evidence="7 8">
    <name type="scientific">Zophobas morio</name>
    <dbReference type="NCBI Taxonomy" id="2755281"/>
    <lineage>
        <taxon>Eukaryota</taxon>
        <taxon>Metazoa</taxon>
        <taxon>Ecdysozoa</taxon>
        <taxon>Arthropoda</taxon>
        <taxon>Hexapoda</taxon>
        <taxon>Insecta</taxon>
        <taxon>Pterygota</taxon>
        <taxon>Neoptera</taxon>
        <taxon>Endopterygota</taxon>
        <taxon>Coleoptera</taxon>
        <taxon>Polyphaga</taxon>
        <taxon>Cucujiformia</taxon>
        <taxon>Tenebrionidae</taxon>
        <taxon>Zophobas</taxon>
    </lineage>
</organism>
<keyword evidence="3 6" id="KW-0812">Transmembrane</keyword>
<dbReference type="GO" id="GO:0005886">
    <property type="term" value="C:plasma membrane"/>
    <property type="evidence" value="ECO:0007669"/>
    <property type="project" value="UniProtKB-SubCell"/>
</dbReference>
<evidence type="ECO:0000313" key="7">
    <source>
        <dbReference type="EMBL" id="KAJ3663179.1"/>
    </source>
</evidence>
<dbReference type="EMBL" id="JALNTZ010000002">
    <property type="protein sequence ID" value="KAJ3663179.1"/>
    <property type="molecule type" value="Genomic_DNA"/>
</dbReference>
<feature type="transmembrane region" description="Helical" evidence="6">
    <location>
        <begin position="263"/>
        <end position="286"/>
    </location>
</feature>
<evidence type="ECO:0000256" key="3">
    <source>
        <dbReference type="ARBA" id="ARBA00022692"/>
    </source>
</evidence>
<comment type="subcellular location">
    <subcellularLocation>
        <location evidence="1 6">Cell membrane</location>
        <topology evidence="1 6">Multi-pass membrane protein</topology>
    </subcellularLocation>
</comment>
<evidence type="ECO:0000256" key="1">
    <source>
        <dbReference type="ARBA" id="ARBA00004651"/>
    </source>
</evidence>
<evidence type="ECO:0000256" key="5">
    <source>
        <dbReference type="ARBA" id="ARBA00023136"/>
    </source>
</evidence>
<dbReference type="GO" id="GO:0007165">
    <property type="term" value="P:signal transduction"/>
    <property type="evidence" value="ECO:0007669"/>
    <property type="project" value="UniProtKB-KW"/>
</dbReference>
<sequence length="403" mass="46532">MSEHISIHQNSENNIPSDCPVCATRPALYLSYVNVFQARFFCRHSEPPSRPHFETSNFFKIITITLNLILIFGIYHDIIHISGKFTPKHVILYLEIVFNATTIIFNFVFVLKHETKLRESQGLIELINNKFKFGVYTILPANAAKFLYRLCLFLVLVFVSEELVMFNAIFAFENMDNELFVRLFILQVIILSLGGLGFFAIQMFFLYDRLFKRCYYEIEKFLSRQLVSAEVSQISGRVFINRLQKLQRLYMCLRRNFKVNEELLQPTVILVFTVYVCLLLIGYGYFATTFVMGHVGMLKFDLFILAKSLGLALWFCYLCYEAQMISMMNEKIVSYLFKYPVSKLNPIESAQVETLISTLTLLKPEMRASDIVTLGTGLLVSMSGTVVTYVLVALQFDALLSHK</sequence>
<evidence type="ECO:0000256" key="4">
    <source>
        <dbReference type="ARBA" id="ARBA00022989"/>
    </source>
</evidence>
<dbReference type="GO" id="GO:0050909">
    <property type="term" value="P:sensory perception of taste"/>
    <property type="evidence" value="ECO:0007669"/>
    <property type="project" value="InterPro"/>
</dbReference>
<keyword evidence="6" id="KW-0807">Transducer</keyword>
<feature type="transmembrane region" description="Helical" evidence="6">
    <location>
        <begin position="90"/>
        <end position="111"/>
    </location>
</feature>
<keyword evidence="8" id="KW-1185">Reference proteome</keyword>
<dbReference type="AlphaFoldDB" id="A0AA38J255"/>
<reference evidence="7" key="1">
    <citation type="journal article" date="2023" name="G3 (Bethesda)">
        <title>Whole genome assemblies of Zophobas morio and Tenebrio molitor.</title>
        <authorList>
            <person name="Kaur S."/>
            <person name="Stinson S.A."/>
            <person name="diCenzo G.C."/>
        </authorList>
    </citation>
    <scope>NUCLEOTIDE SEQUENCE</scope>
    <source>
        <strain evidence="7">QUZm001</strain>
    </source>
</reference>
<feature type="transmembrane region" description="Helical" evidence="6">
    <location>
        <begin position="58"/>
        <end position="78"/>
    </location>
</feature>
<dbReference type="Proteomes" id="UP001168821">
    <property type="component" value="Unassembled WGS sequence"/>
</dbReference>
<feature type="transmembrane region" description="Helical" evidence="6">
    <location>
        <begin position="184"/>
        <end position="207"/>
    </location>
</feature>
<comment type="function">
    <text evidence="6">Gustatory receptor which mediates acceptance or avoidance behavior, depending on its substrates.</text>
</comment>
<keyword evidence="6" id="KW-0675">Receptor</keyword>
<feature type="transmembrane region" description="Helical" evidence="6">
    <location>
        <begin position="371"/>
        <end position="396"/>
    </location>
</feature>
<protein>
    <recommendedName>
        <fullName evidence="6">Gustatory receptor</fullName>
    </recommendedName>
</protein>
<comment type="caution">
    <text evidence="7">The sequence shown here is derived from an EMBL/GenBank/DDBJ whole genome shotgun (WGS) entry which is preliminary data.</text>
</comment>
<evidence type="ECO:0000256" key="2">
    <source>
        <dbReference type="ARBA" id="ARBA00022475"/>
    </source>
</evidence>
<evidence type="ECO:0000313" key="8">
    <source>
        <dbReference type="Proteomes" id="UP001168821"/>
    </source>
</evidence>
<proteinExistence type="inferred from homology"/>
<gene>
    <name evidence="7" type="ORF">Zmor_007485</name>
</gene>
<evidence type="ECO:0000256" key="6">
    <source>
        <dbReference type="RuleBase" id="RU363108"/>
    </source>
</evidence>
<keyword evidence="5 6" id="KW-0472">Membrane</keyword>
<name>A0AA38J255_9CUCU</name>